<protein>
    <recommendedName>
        <fullName evidence="4">Glucokinase</fullName>
    </recommendedName>
</protein>
<dbReference type="Pfam" id="PF00480">
    <property type="entry name" value="ROK"/>
    <property type="match status" value="1"/>
</dbReference>
<dbReference type="InterPro" id="IPR000600">
    <property type="entry name" value="ROK"/>
</dbReference>
<comment type="caution">
    <text evidence="2">The sequence shown here is derived from an EMBL/GenBank/DDBJ whole genome shotgun (WGS) entry which is preliminary data.</text>
</comment>
<name>A0A2N3I859_9BACT</name>
<dbReference type="AlphaFoldDB" id="A0A2N3I859"/>
<dbReference type="EMBL" id="MVDE01000014">
    <property type="protein sequence ID" value="PKQ66501.1"/>
    <property type="molecule type" value="Genomic_DNA"/>
</dbReference>
<proteinExistence type="inferred from homology"/>
<evidence type="ECO:0008006" key="4">
    <source>
        <dbReference type="Google" id="ProtNLM"/>
    </source>
</evidence>
<dbReference type="SUPFAM" id="SSF53067">
    <property type="entry name" value="Actin-like ATPase domain"/>
    <property type="match status" value="1"/>
</dbReference>
<dbReference type="PANTHER" id="PTHR18964">
    <property type="entry name" value="ROK (REPRESSOR, ORF, KINASE) FAMILY"/>
    <property type="match status" value="1"/>
</dbReference>
<gene>
    <name evidence="2" type="ORF">BZG01_10765</name>
</gene>
<evidence type="ECO:0000313" key="3">
    <source>
        <dbReference type="Proteomes" id="UP000233618"/>
    </source>
</evidence>
<organism evidence="2 3">
    <name type="scientific">Labilibaculum manganireducens</name>
    <dbReference type="NCBI Taxonomy" id="1940525"/>
    <lineage>
        <taxon>Bacteria</taxon>
        <taxon>Pseudomonadati</taxon>
        <taxon>Bacteroidota</taxon>
        <taxon>Bacteroidia</taxon>
        <taxon>Marinilabiliales</taxon>
        <taxon>Marinifilaceae</taxon>
        <taxon>Labilibaculum</taxon>
    </lineage>
</organism>
<dbReference type="InterPro" id="IPR043129">
    <property type="entry name" value="ATPase_NBD"/>
</dbReference>
<dbReference type="Proteomes" id="UP000233618">
    <property type="component" value="Unassembled WGS sequence"/>
</dbReference>
<sequence length="311" mass="33244">MKQYAIGADIGGSHISCALVDMFEGHIVADSQTEMKIDNKASANEILNGWKDAIASTIEKAGRENVAGAGFAMPGPFAYDKGIALFDESVAKFEKLCKVNVANELAGRLRTNGSMPFRFMNDASAFAVGEAWLGEAKEVGKSVSITLGTGFGSAFVNNGVPVVEGEGVPKMGCVWHLPFKNGIGDDYFSTRWCIARWKDLSGEKVNGVKTIADAVSANPKAKSLLEEYGSNMGEFLGPWLKSFGAEMLVIGGNVSGAYNLFGTAFEAELKKQGADVQIAISRLKEDAAIIGSARMLDDAYFKQIEKVLPLM</sequence>
<dbReference type="PANTHER" id="PTHR18964:SF149">
    <property type="entry name" value="BIFUNCTIONAL UDP-N-ACETYLGLUCOSAMINE 2-EPIMERASE_N-ACETYLMANNOSAMINE KINASE"/>
    <property type="match status" value="1"/>
</dbReference>
<evidence type="ECO:0000313" key="2">
    <source>
        <dbReference type="EMBL" id="PKQ66501.1"/>
    </source>
</evidence>
<dbReference type="RefSeq" id="WP_101309849.1">
    <property type="nucleotide sequence ID" value="NZ_MVDE01000014.1"/>
</dbReference>
<evidence type="ECO:0000256" key="1">
    <source>
        <dbReference type="ARBA" id="ARBA00006479"/>
    </source>
</evidence>
<comment type="similarity">
    <text evidence="1">Belongs to the ROK (NagC/XylR) family.</text>
</comment>
<keyword evidence="3" id="KW-1185">Reference proteome</keyword>
<accession>A0A2N3I859</accession>
<dbReference type="Gene3D" id="3.30.420.40">
    <property type="match status" value="2"/>
</dbReference>
<dbReference type="CDD" id="cd23763">
    <property type="entry name" value="ASKHA_ATPase_ROK"/>
    <property type="match status" value="1"/>
</dbReference>
<reference evidence="2 3" key="1">
    <citation type="journal article" date="2017" name="Front. Microbiol.">
        <title>Labilibaculum manganireducens gen. nov., sp. nov. and Labilibaculum filiforme sp. nov., Novel Bacteroidetes Isolated from Subsurface Sediments of the Baltic Sea.</title>
        <authorList>
            <person name="Vandieken V."/>
            <person name="Marshall I.P."/>
            <person name="Niemann H."/>
            <person name="Engelen B."/>
            <person name="Cypionka H."/>
        </authorList>
    </citation>
    <scope>NUCLEOTIDE SEQUENCE [LARGE SCALE GENOMIC DNA]</scope>
    <source>
        <strain evidence="2 3">59.10-2M</strain>
    </source>
</reference>